<evidence type="ECO:0000313" key="3">
    <source>
        <dbReference type="EMBL" id="TKR79324.1"/>
    </source>
</evidence>
<comment type="similarity">
    <text evidence="1">Belongs to the amidase family.</text>
</comment>
<dbReference type="PANTHER" id="PTHR11895:SF67">
    <property type="entry name" value="AMIDASE DOMAIN-CONTAINING PROTEIN"/>
    <property type="match status" value="1"/>
</dbReference>
<evidence type="ECO:0000259" key="2">
    <source>
        <dbReference type="Pfam" id="PF01425"/>
    </source>
</evidence>
<sequence>MGLFRARGVVYKPVENVDLGPDSDEFYLQANVKAPRMAGFLVKIFAWFLESRVFGTFLLYILKRNNLIHKLVTNAELKESPVYVPMHPFEELNEQEVKHIDSGLSPSEQVQQAINCLPLPSEKIVNGLKPSFRRWTIMDYYKAYSSGEITPCMVAEQLVTAIRESSSPPMDMAFFINYDAEDILRQAKESTRRYGRGEPISALDGVPIAIKDEIDCSPYPTTGGTKWLHKFRSCKGDACCVMRLKSCGAVIIGKTNMHELGAGTSGINPHYGATRNPYNPGMISGGSSSGSAAVVAAGLCPVALGVDGGGSVRMPAALCGVVGFKPTFGRVPHSGVLPLNWTVGMVGVLAGTIEDAFIVYAAINGPLPSHETSAIPLPKVYFPLLQSTNSVSNVILARYGEWFSDCGDDIRTCCSQALHQLSEKFGWKTVDVTIPDIESMRLAHYLTIGSECTAALSSYLEKLDNAESGWDLRVALCVYGSFSGEEYIKAQKLRSRQMQFHRNIFTKADVIVTPTVGVTAYPIFDDALKTGELDYINGAALVRYQIAGNFLGLPAVSVPVGYDKNGLPIGLQFIGRPWSEPTLIHIAYAMQSLCVSKYRKPQVFYDLLKID</sequence>
<feature type="domain" description="Amidase" evidence="2">
    <location>
        <begin position="178"/>
        <end position="583"/>
    </location>
</feature>
<dbReference type="AlphaFoldDB" id="A0A4U5N9V1"/>
<proteinExistence type="inferred from homology"/>
<dbReference type="InterPro" id="IPR023631">
    <property type="entry name" value="Amidase_dom"/>
</dbReference>
<gene>
    <name evidence="3" type="ORF">D5086_0000273830</name>
</gene>
<dbReference type="SUPFAM" id="SSF75304">
    <property type="entry name" value="Amidase signature (AS) enzymes"/>
    <property type="match status" value="1"/>
</dbReference>
<dbReference type="STRING" id="43335.A0A4U5N9V1"/>
<protein>
    <recommendedName>
        <fullName evidence="2">Amidase domain-containing protein</fullName>
    </recommendedName>
</protein>
<dbReference type="InterPro" id="IPR020556">
    <property type="entry name" value="Amidase_CS"/>
</dbReference>
<dbReference type="GO" id="GO:0016811">
    <property type="term" value="F:hydrolase activity, acting on carbon-nitrogen (but not peptide) bonds, in linear amides"/>
    <property type="evidence" value="ECO:0007669"/>
    <property type="project" value="UniProtKB-ARBA"/>
</dbReference>
<dbReference type="Gene3D" id="3.90.1300.10">
    <property type="entry name" value="Amidase signature (AS) domain"/>
    <property type="match status" value="1"/>
</dbReference>
<comment type="caution">
    <text evidence="3">The sequence shown here is derived from an EMBL/GenBank/DDBJ whole genome shotgun (WGS) entry which is preliminary data.</text>
</comment>
<dbReference type="Pfam" id="PF01425">
    <property type="entry name" value="Amidase"/>
    <property type="match status" value="1"/>
</dbReference>
<reference evidence="3" key="1">
    <citation type="submission" date="2018-10" db="EMBL/GenBank/DDBJ databases">
        <title>Population genomic analysis revealed the cold adaptation of white poplar.</title>
        <authorList>
            <person name="Liu Y.-J."/>
        </authorList>
    </citation>
    <scope>NUCLEOTIDE SEQUENCE [LARGE SCALE GENOMIC DNA]</scope>
    <source>
        <strain evidence="3">PAL-ZL1</strain>
    </source>
</reference>
<evidence type="ECO:0000256" key="1">
    <source>
        <dbReference type="ARBA" id="ARBA00009199"/>
    </source>
</evidence>
<name>A0A4U5N9V1_POPAL</name>
<accession>A0A4U5N9V1</accession>
<dbReference type="InterPro" id="IPR036928">
    <property type="entry name" value="AS_sf"/>
</dbReference>
<dbReference type="InterPro" id="IPR000120">
    <property type="entry name" value="Amidase"/>
</dbReference>
<dbReference type="PROSITE" id="PS00571">
    <property type="entry name" value="AMIDASES"/>
    <property type="match status" value="1"/>
</dbReference>
<dbReference type="PANTHER" id="PTHR11895">
    <property type="entry name" value="TRANSAMIDASE"/>
    <property type="match status" value="1"/>
</dbReference>
<organism evidence="3">
    <name type="scientific">Populus alba</name>
    <name type="common">White poplar</name>
    <dbReference type="NCBI Taxonomy" id="43335"/>
    <lineage>
        <taxon>Eukaryota</taxon>
        <taxon>Viridiplantae</taxon>
        <taxon>Streptophyta</taxon>
        <taxon>Embryophyta</taxon>
        <taxon>Tracheophyta</taxon>
        <taxon>Spermatophyta</taxon>
        <taxon>Magnoliopsida</taxon>
        <taxon>eudicotyledons</taxon>
        <taxon>Gunneridae</taxon>
        <taxon>Pentapetalae</taxon>
        <taxon>rosids</taxon>
        <taxon>fabids</taxon>
        <taxon>Malpighiales</taxon>
        <taxon>Salicaceae</taxon>
        <taxon>Saliceae</taxon>
        <taxon>Populus</taxon>
    </lineage>
</organism>
<dbReference type="EMBL" id="RCHU01001072">
    <property type="protein sequence ID" value="TKR79324.1"/>
    <property type="molecule type" value="Genomic_DNA"/>
</dbReference>